<proteinExistence type="predicted"/>
<organism evidence="4 5">
    <name type="scientific">Coptis chinensis</name>
    <dbReference type="NCBI Taxonomy" id="261450"/>
    <lineage>
        <taxon>Eukaryota</taxon>
        <taxon>Viridiplantae</taxon>
        <taxon>Streptophyta</taxon>
        <taxon>Embryophyta</taxon>
        <taxon>Tracheophyta</taxon>
        <taxon>Spermatophyta</taxon>
        <taxon>Magnoliopsida</taxon>
        <taxon>Ranunculales</taxon>
        <taxon>Ranunculaceae</taxon>
        <taxon>Coptidoideae</taxon>
        <taxon>Coptis</taxon>
    </lineage>
</organism>
<evidence type="ECO:0000256" key="2">
    <source>
        <dbReference type="ARBA" id="ARBA00023027"/>
    </source>
</evidence>
<keyword evidence="5" id="KW-1185">Reference proteome</keyword>
<protein>
    <recommendedName>
        <fullName evidence="3">NADH:quinone oxidoreductase/Mrp antiporter transmembrane domain-containing protein</fullName>
    </recommendedName>
</protein>
<reference evidence="4 5" key="1">
    <citation type="submission" date="2020-10" db="EMBL/GenBank/DDBJ databases">
        <title>The Coptis chinensis genome and diversification of protoberbering-type alkaloids.</title>
        <authorList>
            <person name="Wang B."/>
            <person name="Shu S."/>
            <person name="Song C."/>
            <person name="Liu Y."/>
        </authorList>
    </citation>
    <scope>NUCLEOTIDE SEQUENCE [LARGE SCALE GENOMIC DNA]</scope>
    <source>
        <strain evidence="4">HL-2020</strain>
        <tissue evidence="4">Leaf</tissue>
    </source>
</reference>
<dbReference type="GO" id="GO:0009536">
    <property type="term" value="C:plastid"/>
    <property type="evidence" value="ECO:0007669"/>
    <property type="project" value="UniProtKB-ARBA"/>
</dbReference>
<dbReference type="EMBL" id="JADFTS010000110">
    <property type="protein sequence ID" value="KAF9586785.1"/>
    <property type="molecule type" value="Genomic_DNA"/>
</dbReference>
<keyword evidence="2" id="KW-0520">NAD</keyword>
<accession>A0A835GUR1</accession>
<dbReference type="AlphaFoldDB" id="A0A835GUR1"/>
<dbReference type="InterPro" id="IPR001750">
    <property type="entry name" value="ND/Mrp_TM"/>
</dbReference>
<comment type="caution">
    <text evidence="4">The sequence shown here is derived from an EMBL/GenBank/DDBJ whole genome shotgun (WGS) entry which is preliminary data.</text>
</comment>
<dbReference type="OrthoDB" id="1075363at2759"/>
<dbReference type="Proteomes" id="UP000631114">
    <property type="component" value="Unassembled WGS sequence"/>
</dbReference>
<dbReference type="PANTHER" id="PTHR45564:SF11">
    <property type="entry name" value="NAD(P)H-QUINONE OXIDOREDUCTASE SUBUNIT 2 B, CHLOROPLASTIC"/>
    <property type="match status" value="1"/>
</dbReference>
<gene>
    <name evidence="4" type="ORF">IFM89_040003</name>
</gene>
<name>A0A835GUR1_9MAGN</name>
<evidence type="ECO:0000259" key="3">
    <source>
        <dbReference type="Pfam" id="PF00361"/>
    </source>
</evidence>
<evidence type="ECO:0000313" key="5">
    <source>
        <dbReference type="Proteomes" id="UP000631114"/>
    </source>
</evidence>
<feature type="domain" description="NADH:quinone oxidoreductase/Mrp antiporter transmembrane" evidence="3">
    <location>
        <begin position="3"/>
        <end position="68"/>
    </location>
</feature>
<sequence>MGGASSSITVHGFSWLYGSSGGEIELQEIVNGLINTQMYNSGEFQLRFIFILVGIGFKLSPAPSHQWTRRYEGVRCYIVGSHPSRSASVIGASVEKRDHPKMIISWLLRTNQIRWFYFSIFFDLVPTEPRSKKIEKVSHSQPADEGFLEKLRISNPFRNRTDSVLYIRGR</sequence>
<keyword evidence="1" id="KW-1278">Translocase</keyword>
<dbReference type="PANTHER" id="PTHR45564">
    <property type="entry name" value="NAD(P)H-QUINONE OXIDOREDUCTASE SUBUNIT 2 B, CHLOROPLASTIC"/>
    <property type="match status" value="1"/>
</dbReference>
<dbReference type="Pfam" id="PF00361">
    <property type="entry name" value="Proton_antipo_M"/>
    <property type="match status" value="1"/>
</dbReference>
<evidence type="ECO:0000313" key="4">
    <source>
        <dbReference type="EMBL" id="KAF9586785.1"/>
    </source>
</evidence>
<evidence type="ECO:0000256" key="1">
    <source>
        <dbReference type="ARBA" id="ARBA00022967"/>
    </source>
</evidence>